<name>B9L2Q2_THERP</name>
<dbReference type="Proteomes" id="UP000000447">
    <property type="component" value="Chromosome"/>
</dbReference>
<evidence type="ECO:0000259" key="2">
    <source>
        <dbReference type="Pfam" id="PF05384"/>
    </source>
</evidence>
<dbReference type="EMBL" id="CP001275">
    <property type="protein sequence ID" value="ACM06272.1"/>
    <property type="molecule type" value="Genomic_DNA"/>
</dbReference>
<dbReference type="STRING" id="309801.trd_1456"/>
<organism evidence="3 4">
    <name type="scientific">Thermomicrobium roseum (strain ATCC 27502 / DSM 5159 / P-2)</name>
    <dbReference type="NCBI Taxonomy" id="309801"/>
    <lineage>
        <taxon>Bacteria</taxon>
        <taxon>Pseudomonadati</taxon>
        <taxon>Thermomicrobiota</taxon>
        <taxon>Thermomicrobia</taxon>
        <taxon>Thermomicrobiales</taxon>
        <taxon>Thermomicrobiaceae</taxon>
        <taxon>Thermomicrobium</taxon>
    </lineage>
</organism>
<evidence type="ECO:0000256" key="1">
    <source>
        <dbReference type="SAM" id="Coils"/>
    </source>
</evidence>
<dbReference type="HOGENOM" id="CLU_782884_0_0_0"/>
<dbReference type="InterPro" id="IPR008595">
    <property type="entry name" value="DegS"/>
</dbReference>
<dbReference type="AlphaFoldDB" id="B9L2Q2"/>
<feature type="domain" description="Sensor DegS" evidence="2">
    <location>
        <begin position="17"/>
        <end position="122"/>
    </location>
</feature>
<dbReference type="RefSeq" id="WP_015922403.1">
    <property type="nucleotide sequence ID" value="NC_011959.1"/>
</dbReference>
<accession>B9L2Q2</accession>
<feature type="coiled-coil region" evidence="1">
    <location>
        <begin position="32"/>
        <end position="116"/>
    </location>
</feature>
<keyword evidence="4" id="KW-1185">Reference proteome</keyword>
<sequence>MTGERTGVSFTEELRSTVERCRAELGETGRSLEEIELLLAQTAAEVERLSQREIQLSARLREVESNLEAYPRSEIRDAYRTVHEATLRLFMLRNQMEQLEERRQSLSLYQERLRELLLLAESQLRAVTERERGGDRRTRLLGSTGQLASPLDILAAAERERMLIRRTLEHELVQLMSAVALQVEICLQVERKRADDLRPELLRLRELTSEAVHGLRRTLLELAPSLLEEIGLVETLRRYLRELARISRLERVAVTGPEQDARLAPPLSHLVYRLLQELAVRAARQPGVTDLAVELRVESAQLVAVLEAGGPAALDPLPPLDPLVTERLEQLGASLAEEAIAAERWRGTLLVPLT</sequence>
<dbReference type="GO" id="GO:0007165">
    <property type="term" value="P:signal transduction"/>
    <property type="evidence" value="ECO:0007669"/>
    <property type="project" value="InterPro"/>
</dbReference>
<dbReference type="KEGG" id="tro:trd_1456"/>
<evidence type="ECO:0000313" key="3">
    <source>
        <dbReference type="EMBL" id="ACM06272.1"/>
    </source>
</evidence>
<protein>
    <recommendedName>
        <fullName evidence="2">Sensor DegS domain-containing protein</fullName>
    </recommendedName>
</protein>
<dbReference type="eggNOG" id="COG4585">
    <property type="taxonomic scope" value="Bacteria"/>
</dbReference>
<gene>
    <name evidence="3" type="ordered locus">trd_1456</name>
</gene>
<proteinExistence type="predicted"/>
<dbReference type="Pfam" id="PF05384">
    <property type="entry name" value="DegS"/>
    <property type="match status" value="1"/>
</dbReference>
<reference evidence="3 4" key="1">
    <citation type="journal article" date="2009" name="PLoS ONE">
        <title>Complete genome sequence of the aerobic CO-oxidizing thermophile Thermomicrobium roseum.</title>
        <authorList>
            <person name="Wu D."/>
            <person name="Raymond J."/>
            <person name="Wu M."/>
            <person name="Chatterji S."/>
            <person name="Ren Q."/>
            <person name="Graham J.E."/>
            <person name="Bryant D.A."/>
            <person name="Robb F."/>
            <person name="Colman A."/>
            <person name="Tallon L.J."/>
            <person name="Badger J.H."/>
            <person name="Madupu R."/>
            <person name="Ward N.L."/>
            <person name="Eisen J.A."/>
        </authorList>
    </citation>
    <scope>NUCLEOTIDE SEQUENCE [LARGE SCALE GENOMIC DNA]</scope>
    <source>
        <strain evidence="4">ATCC 27502 / DSM 5159 / P-2</strain>
    </source>
</reference>
<dbReference type="GO" id="GO:0016301">
    <property type="term" value="F:kinase activity"/>
    <property type="evidence" value="ECO:0007669"/>
    <property type="project" value="InterPro"/>
</dbReference>
<dbReference type="OrthoDB" id="9781904at2"/>
<keyword evidence="1" id="KW-0175">Coiled coil</keyword>
<evidence type="ECO:0000313" key="4">
    <source>
        <dbReference type="Proteomes" id="UP000000447"/>
    </source>
</evidence>